<dbReference type="PANTHER" id="PTHR14859">
    <property type="entry name" value="CALCOFLUOR WHITE HYPERSENSITIVE PROTEIN PRECURSOR"/>
    <property type="match status" value="1"/>
</dbReference>
<feature type="transmembrane region" description="Helical" evidence="1">
    <location>
        <begin position="6"/>
        <end position="28"/>
    </location>
</feature>
<proteinExistence type="predicted"/>
<gene>
    <name evidence="3" type="ORF">CHS0354_029903</name>
</gene>
<comment type="caution">
    <text evidence="3">The sequence shown here is derived from an EMBL/GenBank/DDBJ whole genome shotgun (WGS) entry which is preliminary data.</text>
</comment>
<dbReference type="EMBL" id="JAEAOA010001785">
    <property type="protein sequence ID" value="KAK3579046.1"/>
    <property type="molecule type" value="Genomic_DNA"/>
</dbReference>
<evidence type="ECO:0000259" key="2">
    <source>
        <dbReference type="Pfam" id="PF03372"/>
    </source>
</evidence>
<dbReference type="InterPro" id="IPR036691">
    <property type="entry name" value="Endo/exonu/phosph_ase_sf"/>
</dbReference>
<dbReference type="InterPro" id="IPR005135">
    <property type="entry name" value="Endo/exonuclease/phosphatase"/>
</dbReference>
<keyword evidence="1" id="KW-0812">Transmembrane</keyword>
<keyword evidence="4" id="KW-1185">Reference proteome</keyword>
<evidence type="ECO:0000313" key="4">
    <source>
        <dbReference type="Proteomes" id="UP001195483"/>
    </source>
</evidence>
<feature type="transmembrane region" description="Helical" evidence="1">
    <location>
        <begin position="135"/>
        <end position="158"/>
    </location>
</feature>
<dbReference type="GO" id="GO:0003824">
    <property type="term" value="F:catalytic activity"/>
    <property type="evidence" value="ECO:0007669"/>
    <property type="project" value="InterPro"/>
</dbReference>
<reference evidence="3" key="2">
    <citation type="journal article" date="2021" name="Genome Biol. Evol.">
        <title>Developing a high-quality reference genome for a parasitic bivalve with doubly uniparental inheritance (Bivalvia: Unionida).</title>
        <authorList>
            <person name="Smith C.H."/>
        </authorList>
    </citation>
    <scope>NUCLEOTIDE SEQUENCE</scope>
    <source>
        <strain evidence="3">CHS0354</strain>
        <tissue evidence="3">Mantle</tissue>
    </source>
</reference>
<reference evidence="3" key="1">
    <citation type="journal article" date="2021" name="Genome Biol. Evol.">
        <title>A High-Quality Reference Genome for a Parasitic Bivalve with Doubly Uniparental Inheritance (Bivalvia: Unionida).</title>
        <authorList>
            <person name="Smith C.H."/>
        </authorList>
    </citation>
    <scope>NUCLEOTIDE SEQUENCE</scope>
    <source>
        <strain evidence="3">CHS0354</strain>
    </source>
</reference>
<dbReference type="Proteomes" id="UP001195483">
    <property type="component" value="Unassembled WGS sequence"/>
</dbReference>
<dbReference type="AlphaFoldDB" id="A0AAE0VIN7"/>
<dbReference type="PANTHER" id="PTHR14859:SF16">
    <property type="entry name" value="ENDONUCLEASE_EXONUCLEASE_PHOSPHATASE DOMAIN-CONTAINING PROTEIN"/>
    <property type="match status" value="1"/>
</dbReference>
<dbReference type="GO" id="GO:0006506">
    <property type="term" value="P:GPI anchor biosynthetic process"/>
    <property type="evidence" value="ECO:0007669"/>
    <property type="project" value="TreeGrafter"/>
</dbReference>
<organism evidence="3 4">
    <name type="scientific">Potamilus streckersoni</name>
    <dbReference type="NCBI Taxonomy" id="2493646"/>
    <lineage>
        <taxon>Eukaryota</taxon>
        <taxon>Metazoa</taxon>
        <taxon>Spiralia</taxon>
        <taxon>Lophotrochozoa</taxon>
        <taxon>Mollusca</taxon>
        <taxon>Bivalvia</taxon>
        <taxon>Autobranchia</taxon>
        <taxon>Heteroconchia</taxon>
        <taxon>Palaeoheterodonta</taxon>
        <taxon>Unionida</taxon>
        <taxon>Unionoidea</taxon>
        <taxon>Unionidae</taxon>
        <taxon>Ambleminae</taxon>
        <taxon>Lampsilini</taxon>
        <taxon>Potamilus</taxon>
    </lineage>
</organism>
<dbReference type="GO" id="GO:0016020">
    <property type="term" value="C:membrane"/>
    <property type="evidence" value="ECO:0007669"/>
    <property type="project" value="GOC"/>
</dbReference>
<protein>
    <recommendedName>
        <fullName evidence="2">Endonuclease/exonuclease/phosphatase domain-containing protein</fullName>
    </recommendedName>
</protein>
<keyword evidence="1" id="KW-0472">Membrane</keyword>
<evidence type="ECO:0000256" key="1">
    <source>
        <dbReference type="SAM" id="Phobius"/>
    </source>
</evidence>
<dbReference type="Pfam" id="PF03372">
    <property type="entry name" value="Exo_endo_phos"/>
    <property type="match status" value="1"/>
</dbReference>
<feature type="domain" description="Endonuclease/exonuclease/phosphatase" evidence="2">
    <location>
        <begin position="28"/>
        <end position="275"/>
    </location>
</feature>
<dbReference type="InterPro" id="IPR051916">
    <property type="entry name" value="GPI-anchor_lipid_remodeler"/>
</dbReference>
<evidence type="ECO:0000313" key="3">
    <source>
        <dbReference type="EMBL" id="KAK3579046.1"/>
    </source>
</evidence>
<dbReference type="Gene3D" id="3.60.10.10">
    <property type="entry name" value="Endonuclease/exonuclease/phosphatase"/>
    <property type="match status" value="1"/>
</dbReference>
<sequence length="357" mass="40280">MKSEIYVLSCIFAVSAASSFTFSTYNLWNVMFNWNARKQRIAQMIKEHMPDVVALQEVRVKGSSGASQLIELKQILPHDYKWHIFHTANNVTLIKNSVLKEWSAEGIGIISRKPILESTTHQLSNDHGPDTNRRIILQAAVMMASSVIINVVVVHMSYDRQQQCNNAAELLKHITEHKLHNLVILGDFNTYVDFEWPVSMLTGEAGTRDKLNPCSKGLGILFPSLPTQIGRFKDAWTEIHNDRNVGFTFSNMPTPGYESRPDRILISSNFQVLDAVLSGNGSYYRQHFQGTIHYHRFVIIIESAFLSYMGYFGYPCLQDCGPHGSCRCGVCVKGGGWFSLEKAGCNPMDIFDHGKKK</sequence>
<dbReference type="GO" id="GO:0005783">
    <property type="term" value="C:endoplasmic reticulum"/>
    <property type="evidence" value="ECO:0007669"/>
    <property type="project" value="TreeGrafter"/>
</dbReference>
<reference evidence="3" key="3">
    <citation type="submission" date="2023-05" db="EMBL/GenBank/DDBJ databases">
        <authorList>
            <person name="Smith C.H."/>
        </authorList>
    </citation>
    <scope>NUCLEOTIDE SEQUENCE</scope>
    <source>
        <strain evidence="3">CHS0354</strain>
        <tissue evidence="3">Mantle</tissue>
    </source>
</reference>
<accession>A0AAE0VIN7</accession>
<dbReference type="SUPFAM" id="SSF56219">
    <property type="entry name" value="DNase I-like"/>
    <property type="match status" value="1"/>
</dbReference>
<name>A0AAE0VIN7_9BIVA</name>
<keyword evidence="1" id="KW-1133">Transmembrane helix</keyword>